<dbReference type="Pfam" id="PF04059">
    <property type="entry name" value="RRM_2"/>
    <property type="match status" value="1"/>
</dbReference>
<feature type="region of interest" description="Disordered" evidence="3">
    <location>
        <begin position="366"/>
        <end position="416"/>
    </location>
</feature>
<feature type="region of interest" description="Disordered" evidence="3">
    <location>
        <begin position="645"/>
        <end position="665"/>
    </location>
</feature>
<feature type="domain" description="RRM" evidence="4">
    <location>
        <begin position="472"/>
        <end position="562"/>
    </location>
</feature>
<dbReference type="InterPro" id="IPR012677">
    <property type="entry name" value="Nucleotide-bd_a/b_plait_sf"/>
</dbReference>
<dbReference type="InterPro" id="IPR035979">
    <property type="entry name" value="RBD_domain_sf"/>
</dbReference>
<dbReference type="PANTHER" id="PTHR23189">
    <property type="entry name" value="RNA RECOGNITION MOTIF-CONTAINING"/>
    <property type="match status" value="1"/>
</dbReference>
<dbReference type="EMBL" id="PDND01000122">
    <property type="protein sequence ID" value="PGH31595.1"/>
    <property type="molecule type" value="Genomic_DNA"/>
</dbReference>
<evidence type="ECO:0000256" key="3">
    <source>
        <dbReference type="SAM" id="MobiDB-lite"/>
    </source>
</evidence>
<feature type="region of interest" description="Disordered" evidence="3">
    <location>
        <begin position="621"/>
        <end position="640"/>
    </location>
</feature>
<protein>
    <recommendedName>
        <fullName evidence="4">RRM domain-containing protein</fullName>
    </recommendedName>
</protein>
<dbReference type="PROSITE" id="PS50102">
    <property type="entry name" value="RRM"/>
    <property type="match status" value="1"/>
</dbReference>
<dbReference type="SUPFAM" id="SSF54928">
    <property type="entry name" value="RNA-binding domain, RBD"/>
    <property type="match status" value="1"/>
</dbReference>
<dbReference type="InterPro" id="IPR007201">
    <property type="entry name" value="Mei2-like_Rrm_C"/>
</dbReference>
<dbReference type="InterPro" id="IPR000504">
    <property type="entry name" value="RRM_dom"/>
</dbReference>
<evidence type="ECO:0000256" key="2">
    <source>
        <dbReference type="PROSITE-ProRule" id="PRU00176"/>
    </source>
</evidence>
<proteinExistence type="predicted"/>
<keyword evidence="1 2" id="KW-0694">RNA-binding</keyword>
<evidence type="ECO:0000259" key="4">
    <source>
        <dbReference type="PROSITE" id="PS50102"/>
    </source>
</evidence>
<gene>
    <name evidence="5" type="ORF">GX50_05633</name>
</gene>
<reference evidence="5 6" key="1">
    <citation type="submission" date="2017-10" db="EMBL/GenBank/DDBJ databases">
        <title>Comparative genomics in systemic dimorphic fungi from Ajellomycetaceae.</title>
        <authorList>
            <person name="Munoz J.F."/>
            <person name="Mcewen J.G."/>
            <person name="Clay O.K."/>
            <person name="Cuomo C.A."/>
        </authorList>
    </citation>
    <scope>NUCLEOTIDE SEQUENCE [LARGE SCALE GENOMIC DNA]</scope>
    <source>
        <strain evidence="5 6">UAMH4076</strain>
    </source>
</reference>
<dbReference type="CDD" id="cd12528">
    <property type="entry name" value="RRM2_MEI2_fungi"/>
    <property type="match status" value="1"/>
</dbReference>
<feature type="compositionally biased region" description="Basic and acidic residues" evidence="3">
    <location>
        <begin position="621"/>
        <end position="632"/>
    </location>
</feature>
<accession>A0A2B7ZDD0</accession>
<dbReference type="STRING" id="73230.A0A2B7ZDD0"/>
<dbReference type="InterPro" id="IPR034862">
    <property type="entry name" value="Fungal_Mei2-like_RRM3"/>
</dbReference>
<dbReference type="Proteomes" id="UP000226031">
    <property type="component" value="Unassembled WGS sequence"/>
</dbReference>
<dbReference type="InterPro" id="IPR034863">
    <property type="entry name" value="Fungal_Mei2-like_RRM2"/>
</dbReference>
<sequence length="698" mass="77433">MRGNGSSAVASSPHSSDEAASRNGSPETKLTAFSPEDLRLKSRFESGRAFCGPPDDNNHRPFYAINHGLGHHQGQDPFLSTPSSAGRVHLSPTASSFTPSGFSINPFGFSARPTFSGDHQPQPMSNMGYLAATSEPDASHDTSDVFGTRSNQRLSGFGPIGKAKLVKSPLPMMFAHLGKFDGENRSRAFAIEGVPANLPYLTLAEVFNRREFGTLKGPVFTELNSTGSIYVAFTDVRDTNNAFEKVGRFHPEWRIRFLTAKEYAQKFDPTNSDLVSDYEGQVFASVFYDSTNPALDSRVVSHSFKDLLETFGDIKAFHGLPGNQGNVDEFLIEFFDTRAADNAVSTLNGTSVDECVLELKLHKPDMAEPQTPRHGSFESKDFFPSSEMSHRRPYSRRSMTQMSPSPYHELSPTGRSIVPIDDHVATMGWMPKGDDSFNFRPRHELSRHSDPRSNNQNFVEIERIRCGVDVRTTIMLRNIPNKIDQAMLKDIVDETSHGKYDFMYLRIDFANNCNVGYAFINFEDFAKARAGHTWNCFNSDKVAEISYATIQGKDCLVQKFRNSSVMLEHPSFRPKIFHTGTGSLAGSEDRFPGPDNPSKMRRSVENAEHVGLFAPRVGQQYRDEQRRRRSQFDRGTTAAEREAYYVRSSSSFTPRRGALNGNGNGNMSGGVMLPMMMSPCYEGPVSGGNGGGDGHRPS</sequence>
<evidence type="ECO:0000313" key="5">
    <source>
        <dbReference type="EMBL" id="PGH31595.1"/>
    </source>
</evidence>
<feature type="region of interest" description="Disordered" evidence="3">
    <location>
        <begin position="1"/>
        <end position="36"/>
    </location>
</feature>
<comment type="caution">
    <text evidence="5">The sequence shown here is derived from an EMBL/GenBank/DDBJ whole genome shotgun (WGS) entry which is preliminary data.</text>
</comment>
<evidence type="ECO:0000313" key="6">
    <source>
        <dbReference type="Proteomes" id="UP000226031"/>
    </source>
</evidence>
<dbReference type="GO" id="GO:0003723">
    <property type="term" value="F:RNA binding"/>
    <property type="evidence" value="ECO:0007669"/>
    <property type="project" value="UniProtKB-UniRule"/>
</dbReference>
<evidence type="ECO:0000256" key="1">
    <source>
        <dbReference type="ARBA" id="ARBA00022884"/>
    </source>
</evidence>
<dbReference type="CDD" id="cd12532">
    <property type="entry name" value="RRM3_MEI2_fungi"/>
    <property type="match status" value="1"/>
</dbReference>
<organism evidence="5 6">
    <name type="scientific">[Emmonsia] crescens</name>
    <dbReference type="NCBI Taxonomy" id="73230"/>
    <lineage>
        <taxon>Eukaryota</taxon>
        <taxon>Fungi</taxon>
        <taxon>Dikarya</taxon>
        <taxon>Ascomycota</taxon>
        <taxon>Pezizomycotina</taxon>
        <taxon>Eurotiomycetes</taxon>
        <taxon>Eurotiomycetidae</taxon>
        <taxon>Onygenales</taxon>
        <taxon>Ajellomycetaceae</taxon>
        <taxon>Emergomyces</taxon>
    </lineage>
</organism>
<feature type="compositionally biased region" description="Low complexity" evidence="3">
    <location>
        <begin position="1"/>
        <end position="14"/>
    </location>
</feature>
<name>A0A2B7ZDD0_9EURO</name>
<dbReference type="AlphaFoldDB" id="A0A2B7ZDD0"/>
<keyword evidence="6" id="KW-1185">Reference proteome</keyword>
<dbReference type="Gene3D" id="3.30.70.330">
    <property type="match status" value="1"/>
</dbReference>